<dbReference type="EMBL" id="JAAALK010000390">
    <property type="protein sequence ID" value="KAG8044730.1"/>
    <property type="molecule type" value="Genomic_DNA"/>
</dbReference>
<reference evidence="1" key="2">
    <citation type="submission" date="2021-02" db="EMBL/GenBank/DDBJ databases">
        <authorList>
            <person name="Kimball J.A."/>
            <person name="Haas M.W."/>
            <person name="Macchietto M."/>
            <person name="Kono T."/>
            <person name="Duquette J."/>
            <person name="Shao M."/>
        </authorList>
    </citation>
    <scope>NUCLEOTIDE SEQUENCE</scope>
    <source>
        <tissue evidence="1">Fresh leaf tissue</tissue>
    </source>
</reference>
<gene>
    <name evidence="1" type="ORF">GUJ93_ZPchr0070g33421</name>
</gene>
<evidence type="ECO:0000313" key="1">
    <source>
        <dbReference type="EMBL" id="KAG8044730.1"/>
    </source>
</evidence>
<dbReference type="AlphaFoldDB" id="A0A8J5V0I0"/>
<proteinExistence type="predicted"/>
<dbReference type="Proteomes" id="UP000729402">
    <property type="component" value="Unassembled WGS sequence"/>
</dbReference>
<keyword evidence="2" id="KW-1185">Reference proteome</keyword>
<reference evidence="1" key="1">
    <citation type="journal article" date="2021" name="bioRxiv">
        <title>Whole Genome Assembly and Annotation of Northern Wild Rice, Zizania palustris L., Supports a Whole Genome Duplication in the Zizania Genus.</title>
        <authorList>
            <person name="Haas M."/>
            <person name="Kono T."/>
            <person name="Macchietto M."/>
            <person name="Millas R."/>
            <person name="McGilp L."/>
            <person name="Shao M."/>
            <person name="Duquette J."/>
            <person name="Hirsch C.N."/>
            <person name="Kimball J."/>
        </authorList>
    </citation>
    <scope>NUCLEOTIDE SEQUENCE</scope>
    <source>
        <tissue evidence="1">Fresh leaf tissue</tissue>
    </source>
</reference>
<organism evidence="1 2">
    <name type="scientific">Zizania palustris</name>
    <name type="common">Northern wild rice</name>
    <dbReference type="NCBI Taxonomy" id="103762"/>
    <lineage>
        <taxon>Eukaryota</taxon>
        <taxon>Viridiplantae</taxon>
        <taxon>Streptophyta</taxon>
        <taxon>Embryophyta</taxon>
        <taxon>Tracheophyta</taxon>
        <taxon>Spermatophyta</taxon>
        <taxon>Magnoliopsida</taxon>
        <taxon>Liliopsida</taxon>
        <taxon>Poales</taxon>
        <taxon>Poaceae</taxon>
        <taxon>BOP clade</taxon>
        <taxon>Oryzoideae</taxon>
        <taxon>Oryzeae</taxon>
        <taxon>Zizaniinae</taxon>
        <taxon>Zizania</taxon>
    </lineage>
</organism>
<protein>
    <submittedName>
        <fullName evidence="1">Uncharacterized protein</fullName>
    </submittedName>
</protein>
<name>A0A8J5V0I0_ZIZPA</name>
<accession>A0A8J5V0I0</accession>
<comment type="caution">
    <text evidence="1">The sequence shown here is derived from an EMBL/GenBank/DDBJ whole genome shotgun (WGS) entry which is preliminary data.</text>
</comment>
<evidence type="ECO:0000313" key="2">
    <source>
        <dbReference type="Proteomes" id="UP000729402"/>
    </source>
</evidence>
<sequence>MVTSRSQPSCSVLCAVNRLDLCGLTPQAGNRGCCPSFLLAAETCVQKIGGWASLAFTGCCFLPNRPERLIFQQFASNRQQQAQATAESYSLASSGQVAPAMHRIWRTGGCRGASPQCALVPVIDAAEQPAASAGFSCLPNWSEFMACSCVWAGFARILQYVYGRG</sequence>